<feature type="region of interest" description="Disordered" evidence="3">
    <location>
        <begin position="80"/>
        <end position="127"/>
    </location>
</feature>
<dbReference type="InterPro" id="IPR035963">
    <property type="entry name" value="FERM_2"/>
</dbReference>
<dbReference type="CDD" id="cd13205">
    <property type="entry name" value="FERM_C_fermitin"/>
    <property type="match status" value="1"/>
</dbReference>
<dbReference type="RefSeq" id="XP_014677350.1">
    <property type="nucleotide sequence ID" value="XM_014821864.1"/>
</dbReference>
<dbReference type="InterPro" id="IPR019748">
    <property type="entry name" value="FERM_central"/>
</dbReference>
<dbReference type="GeneID" id="106817197"/>
<dbReference type="Gene3D" id="2.30.29.30">
    <property type="entry name" value="Pleckstrin-homology domain (PH domain)/Phosphotyrosine-binding domain (PTB)"/>
    <property type="match status" value="2"/>
</dbReference>
<name>A0ABM1EYS9_PRICU</name>
<keyword evidence="2" id="KW-0130">Cell adhesion</keyword>
<dbReference type="CDD" id="cd14473">
    <property type="entry name" value="FERM_B-lobe"/>
    <property type="match status" value="1"/>
</dbReference>
<dbReference type="CDD" id="cd17096">
    <property type="entry name" value="FERM_F1_kindlins"/>
    <property type="match status" value="1"/>
</dbReference>
<dbReference type="InterPro" id="IPR001849">
    <property type="entry name" value="PH_domain"/>
</dbReference>
<gene>
    <name evidence="6" type="primary">LOC106817197</name>
</gene>
<feature type="compositionally biased region" description="Low complexity" evidence="3">
    <location>
        <begin position="113"/>
        <end position="125"/>
    </location>
</feature>
<dbReference type="SUPFAM" id="SSF47031">
    <property type="entry name" value="Second domain of FERM"/>
    <property type="match status" value="1"/>
</dbReference>
<organism evidence="5 6">
    <name type="scientific">Priapulus caudatus</name>
    <name type="common">Priapulid worm</name>
    <dbReference type="NCBI Taxonomy" id="37621"/>
    <lineage>
        <taxon>Eukaryota</taxon>
        <taxon>Metazoa</taxon>
        <taxon>Ecdysozoa</taxon>
        <taxon>Scalidophora</taxon>
        <taxon>Priapulida</taxon>
        <taxon>Priapulimorpha</taxon>
        <taxon>Priapulimorphida</taxon>
        <taxon>Priapulidae</taxon>
        <taxon>Priapulus</taxon>
    </lineage>
</organism>
<dbReference type="SUPFAM" id="SSF50729">
    <property type="entry name" value="PH domain-like"/>
    <property type="match status" value="2"/>
</dbReference>
<feature type="compositionally biased region" description="Polar residues" evidence="3">
    <location>
        <begin position="98"/>
        <end position="112"/>
    </location>
</feature>
<comment type="similarity">
    <text evidence="1">Belongs to the kindlin family.</text>
</comment>
<dbReference type="Gene3D" id="1.20.80.10">
    <property type="match status" value="1"/>
</dbReference>
<feature type="compositionally biased region" description="Basic and acidic residues" evidence="3">
    <location>
        <begin position="85"/>
        <end position="97"/>
    </location>
</feature>
<evidence type="ECO:0000256" key="3">
    <source>
        <dbReference type="SAM" id="MobiDB-lite"/>
    </source>
</evidence>
<dbReference type="SMART" id="SM00295">
    <property type="entry name" value="B41"/>
    <property type="match status" value="1"/>
</dbReference>
<dbReference type="InterPro" id="IPR014352">
    <property type="entry name" value="FERM/acyl-CoA-bd_prot_sf"/>
</dbReference>
<dbReference type="InterPro" id="IPR037843">
    <property type="entry name" value="Kindlin/fermitin"/>
</dbReference>
<reference evidence="6" key="1">
    <citation type="submission" date="2025-08" db="UniProtKB">
        <authorList>
            <consortium name="RefSeq"/>
        </authorList>
    </citation>
    <scope>IDENTIFICATION</scope>
</reference>
<proteinExistence type="inferred from homology"/>
<evidence type="ECO:0000259" key="4">
    <source>
        <dbReference type="PROSITE" id="PS50003"/>
    </source>
</evidence>
<dbReference type="SMART" id="SM00233">
    <property type="entry name" value="PH"/>
    <property type="match status" value="1"/>
</dbReference>
<protein>
    <submittedName>
        <fullName evidence="6">Unc-112-related protein-like</fullName>
    </submittedName>
</protein>
<dbReference type="Gene3D" id="3.10.20.90">
    <property type="entry name" value="Phosphatidylinositol 3-kinase Catalytic Subunit, Chain A, domain 1"/>
    <property type="match status" value="2"/>
</dbReference>
<dbReference type="InterPro" id="IPR019749">
    <property type="entry name" value="Band_41_domain"/>
</dbReference>
<dbReference type="CDD" id="cd01237">
    <property type="entry name" value="PH_fermitin"/>
    <property type="match status" value="1"/>
</dbReference>
<feature type="domain" description="PH" evidence="4">
    <location>
        <begin position="347"/>
        <end position="452"/>
    </location>
</feature>
<dbReference type="PANTHER" id="PTHR16160">
    <property type="entry name" value="FERMITIN 2-RELATED"/>
    <property type="match status" value="1"/>
</dbReference>
<dbReference type="PROSITE" id="PS50003">
    <property type="entry name" value="PH_DOMAIN"/>
    <property type="match status" value="1"/>
</dbReference>
<evidence type="ECO:0000313" key="5">
    <source>
        <dbReference type="Proteomes" id="UP000695022"/>
    </source>
</evidence>
<dbReference type="Pfam" id="PF18124">
    <property type="entry name" value="Kindlin_2_N"/>
    <property type="match status" value="1"/>
</dbReference>
<dbReference type="Proteomes" id="UP000695022">
    <property type="component" value="Unplaced"/>
</dbReference>
<evidence type="ECO:0000313" key="6">
    <source>
        <dbReference type="RefSeq" id="XP_014677350.1"/>
    </source>
</evidence>
<keyword evidence="5" id="KW-1185">Reference proteome</keyword>
<evidence type="ECO:0000256" key="2">
    <source>
        <dbReference type="ARBA" id="ARBA00022889"/>
    </source>
</evidence>
<accession>A0ABM1EYS9</accession>
<dbReference type="Pfam" id="PF00169">
    <property type="entry name" value="PH"/>
    <property type="match status" value="1"/>
</dbReference>
<evidence type="ECO:0000256" key="1">
    <source>
        <dbReference type="ARBA" id="ARBA00008052"/>
    </source>
</evidence>
<dbReference type="PANTHER" id="PTHR16160:SF13">
    <property type="entry name" value="FERMITIN 2-RELATED"/>
    <property type="match status" value="1"/>
</dbReference>
<sequence length="654" mass="73672">MWLSRTRSTLDQYGVQADAVLHFTPMHKVLHIQLPDLQYVDMRVDFSVKVFATVVSISKELGIRHPEELSLLIPPTAKDIRKGKKPENKLHVQDTGRDSLNTSASSQAQNISGQRTPTPGTPQGTMKACKSSEHLEYQAADPLGYWNYKYPGVPYPSGTFRSPGTPASLQFNANDGGTPGAAANNHSFDNSLLLNGIEANGLALSPVAPPKEGLVRPRNFVEKARINSGWLYSSVSLMEQTIRESDTLMLRYKFLTFYDLNPKYDSIRINQIFNQAKWALLGEELECTEEEMMMFAALQLQAQLQALLPQPDLNASKEPDDIDAALNELQVSLEGSTLAGRSGDITAIPELGDYLRFMKPKKFTLKSFKPYWFVFKDTHIYQYSSKEEAHAMPLMNVNLVGCEVSPDVNISGLKFGIKLMIPTPEGMTEVWLRCENEHQYARWMAACRLACKGKTMADSTYESEVSSILAFLSMQAPAQTTAAVNPNQADIQPEHFVAPRFLKKYKTKQIAQRVLEAHANVSELALHEAKLNYIKAWQALPEFGITYFTVKFRGCKKEELLGIGLNRLIRMDINNGNSLKTWRYNSMKAWNVNWEVKEMLVQFEEDNVAFYCTCADCKVVHEYIGGYIFCSMRSKDSNQSLNEEMFHKLTGGWA</sequence>
<dbReference type="InterPro" id="IPR037837">
    <property type="entry name" value="PH_Kindlin/fermitin"/>
</dbReference>
<dbReference type="InterPro" id="IPR040790">
    <property type="entry name" value="Kindlin_2_N"/>
</dbReference>
<dbReference type="Pfam" id="PF00373">
    <property type="entry name" value="FERM_M"/>
    <property type="match status" value="1"/>
</dbReference>
<dbReference type="InterPro" id="IPR011993">
    <property type="entry name" value="PH-like_dom_sf"/>
</dbReference>